<sequence length="833" mass="88722">MTVDSTITYPPPQTFPPPVPPLPSFKYSQPIPKTPTLYLMQSSIQPQPTASSSRTGSPVIQEPQIPAIHGLMPAEGRISPVTVQTYTSIDQISATSLQDGNSSQGGATKAMSTSASIQTLNSTTPLLQAFSRKDTIPEEADDPGRTSSASGTPGKDSRDSRPRRSSVTYSTNTSKSNFSSLIARVSHSSGGPDRRSLKQLSTSMFRRKPLPPVPPLPHIAVQDIRRQEDSLQLPDLVSRAQVLSQLLDKGHRPHHSMQSFGEPKGPEVAPVGTEEVIYSGVDPNLHHVLGIAAGVTAGKKSKHKCSGDLAGALCNLNATCICTTTIVSGQCKQLAQSLLDLVPSLNTIFDANMSATALSTALWEAQGTVLGSNCASQAELVDVGSALNPSASPNRTLWAQSALLWNLVQSENVTATTEMQQFVQSAPWSSLSAVDGPAVDSAGQFSTDVLGYQFDFAAQTVTPASATFEGAGQPSSGQLSEVNSVAEAVLDRMYTYAVASSTQQEKALQNYWTDVLQQKASDFENFVSLVRGAPVLLPFDSTLVMDGQSVASLMENSTTNPFPPPLACYPGLDDSQLQLLNSVETTVFNLSSASTVSSFDTSCYPNRPIYGVLDVLQLRLPFVNSLNGVATQAAVLKSAVSPRVVVYNGQILSTLPDASPSNTAVVDPHQYGTLNNMYHVLLRYLSSMDVNVATELAQFVLGSTTVPPSPSSALLSAISSLPVMEVAVFGTIKPSEIDHTVSSLTAPNGSLYFGTTASSNLREWTISAVQGDLLWTENATSTQYVKDDPSNPNFMQIWMSAYNYFHESNNATVTVSNITNSFESTGLFTNPSS</sequence>
<organism evidence="1 2">
    <name type="scientific">Phlebia brevispora</name>
    <dbReference type="NCBI Taxonomy" id="194682"/>
    <lineage>
        <taxon>Eukaryota</taxon>
        <taxon>Fungi</taxon>
        <taxon>Dikarya</taxon>
        <taxon>Basidiomycota</taxon>
        <taxon>Agaricomycotina</taxon>
        <taxon>Agaricomycetes</taxon>
        <taxon>Polyporales</taxon>
        <taxon>Meruliaceae</taxon>
        <taxon>Phlebia</taxon>
    </lineage>
</organism>
<protein>
    <submittedName>
        <fullName evidence="1">Uncharacterized protein</fullName>
    </submittedName>
</protein>
<name>A0ACC1RRV9_9APHY</name>
<evidence type="ECO:0000313" key="2">
    <source>
        <dbReference type="Proteomes" id="UP001148662"/>
    </source>
</evidence>
<accession>A0ACC1RRV9</accession>
<keyword evidence="2" id="KW-1185">Reference proteome</keyword>
<dbReference type="EMBL" id="JANHOG010002242">
    <property type="protein sequence ID" value="KAJ3525497.1"/>
    <property type="molecule type" value="Genomic_DNA"/>
</dbReference>
<proteinExistence type="predicted"/>
<dbReference type="Proteomes" id="UP001148662">
    <property type="component" value="Unassembled WGS sequence"/>
</dbReference>
<evidence type="ECO:0000313" key="1">
    <source>
        <dbReference type="EMBL" id="KAJ3525497.1"/>
    </source>
</evidence>
<reference evidence="1" key="1">
    <citation type="submission" date="2022-07" db="EMBL/GenBank/DDBJ databases">
        <title>Genome Sequence of Phlebia brevispora.</title>
        <authorList>
            <person name="Buettner E."/>
        </authorList>
    </citation>
    <scope>NUCLEOTIDE SEQUENCE</scope>
    <source>
        <strain evidence="1">MPL23</strain>
    </source>
</reference>
<gene>
    <name evidence="1" type="ORF">NM688_g8395</name>
</gene>
<comment type="caution">
    <text evidence="1">The sequence shown here is derived from an EMBL/GenBank/DDBJ whole genome shotgun (WGS) entry which is preliminary data.</text>
</comment>